<evidence type="ECO:0000259" key="4">
    <source>
        <dbReference type="PROSITE" id="PS50089"/>
    </source>
</evidence>
<keyword evidence="2" id="KW-0862">Zinc</keyword>
<accession>A0A6G0W589</accession>
<dbReference type="AlphaFoldDB" id="A0A6G0W589"/>
<evidence type="ECO:0000256" key="1">
    <source>
        <dbReference type="ARBA" id="ARBA00022771"/>
    </source>
</evidence>
<dbReference type="GO" id="GO:0008270">
    <property type="term" value="F:zinc ion binding"/>
    <property type="evidence" value="ECO:0007669"/>
    <property type="project" value="UniProtKB-KW"/>
</dbReference>
<dbReference type="SUPFAM" id="SSF57850">
    <property type="entry name" value="RING/U-box"/>
    <property type="match status" value="1"/>
</dbReference>
<dbReference type="EMBL" id="VUJU01009289">
    <property type="protein sequence ID" value="KAF0721135.1"/>
    <property type="molecule type" value="Genomic_DNA"/>
</dbReference>
<gene>
    <name evidence="5" type="ORF">FWK35_00034283</name>
</gene>
<comment type="caution">
    <text evidence="5">The sequence shown here is derived from an EMBL/GenBank/DDBJ whole genome shotgun (WGS) entry which is preliminary data.</text>
</comment>
<protein>
    <submittedName>
        <fullName evidence="5">Putative inhibitor of apoptosis</fullName>
    </submittedName>
</protein>
<dbReference type="InterPro" id="IPR001841">
    <property type="entry name" value="Znf_RING"/>
</dbReference>
<dbReference type="PROSITE" id="PS50089">
    <property type="entry name" value="ZF_RING_2"/>
    <property type="match status" value="1"/>
</dbReference>
<sequence length="211" mass="24702">MVIDLIVPFVQYLNKSMHHILKNICLYLPTKSNILPQTIAKKKLHFKFNIKLRTKLKTNLQYKNMIIFKLYLTYLADVENLDVSNNISFRDIREIQIENQRDPPLLFHENEEDYVIPEDNDPLELEYRDMIEQDRIEQINNLPFAPVPAILPLLPLSSQNVCAICKSNRSTYALVPCGHRALCEECQESLEQQRCPICAQPFDTTLRIWDA</sequence>
<feature type="domain" description="RING-type" evidence="4">
    <location>
        <begin position="162"/>
        <end position="198"/>
    </location>
</feature>
<proteinExistence type="predicted"/>
<dbReference type="Pfam" id="PF13920">
    <property type="entry name" value="zf-C3HC4_3"/>
    <property type="match status" value="1"/>
</dbReference>
<keyword evidence="1 3" id="KW-0479">Metal-binding</keyword>
<keyword evidence="1 3" id="KW-0863">Zinc-finger</keyword>
<keyword evidence="6" id="KW-1185">Reference proteome</keyword>
<evidence type="ECO:0000256" key="3">
    <source>
        <dbReference type="PROSITE-ProRule" id="PRU00175"/>
    </source>
</evidence>
<reference evidence="5 6" key="1">
    <citation type="submission" date="2019-08" db="EMBL/GenBank/DDBJ databases">
        <title>Whole genome of Aphis craccivora.</title>
        <authorList>
            <person name="Voronova N.V."/>
            <person name="Shulinski R.S."/>
            <person name="Bandarenka Y.V."/>
            <person name="Zhorov D.G."/>
            <person name="Warner D."/>
        </authorList>
    </citation>
    <scope>NUCLEOTIDE SEQUENCE [LARGE SCALE GENOMIC DNA]</scope>
    <source>
        <strain evidence="5">180601</strain>
        <tissue evidence="5">Whole Body</tissue>
    </source>
</reference>
<dbReference type="Gene3D" id="3.30.40.10">
    <property type="entry name" value="Zinc/RING finger domain, C3HC4 (zinc finger)"/>
    <property type="match status" value="1"/>
</dbReference>
<organism evidence="5 6">
    <name type="scientific">Aphis craccivora</name>
    <name type="common">Cowpea aphid</name>
    <dbReference type="NCBI Taxonomy" id="307492"/>
    <lineage>
        <taxon>Eukaryota</taxon>
        <taxon>Metazoa</taxon>
        <taxon>Ecdysozoa</taxon>
        <taxon>Arthropoda</taxon>
        <taxon>Hexapoda</taxon>
        <taxon>Insecta</taxon>
        <taxon>Pterygota</taxon>
        <taxon>Neoptera</taxon>
        <taxon>Paraneoptera</taxon>
        <taxon>Hemiptera</taxon>
        <taxon>Sternorrhyncha</taxon>
        <taxon>Aphidomorpha</taxon>
        <taxon>Aphidoidea</taxon>
        <taxon>Aphididae</taxon>
        <taxon>Aphidini</taxon>
        <taxon>Aphis</taxon>
        <taxon>Aphis</taxon>
    </lineage>
</organism>
<dbReference type="SMART" id="SM00184">
    <property type="entry name" value="RING"/>
    <property type="match status" value="1"/>
</dbReference>
<evidence type="ECO:0000313" key="6">
    <source>
        <dbReference type="Proteomes" id="UP000478052"/>
    </source>
</evidence>
<evidence type="ECO:0000256" key="2">
    <source>
        <dbReference type="ARBA" id="ARBA00022833"/>
    </source>
</evidence>
<evidence type="ECO:0000313" key="5">
    <source>
        <dbReference type="EMBL" id="KAF0721135.1"/>
    </source>
</evidence>
<name>A0A6G0W589_APHCR</name>
<dbReference type="Proteomes" id="UP000478052">
    <property type="component" value="Unassembled WGS sequence"/>
</dbReference>
<dbReference type="InterPro" id="IPR013083">
    <property type="entry name" value="Znf_RING/FYVE/PHD"/>
</dbReference>
<dbReference type="OrthoDB" id="1711136at2759"/>